<proteinExistence type="predicted"/>
<dbReference type="AlphaFoldDB" id="A0A238L4N9"/>
<organism evidence="1 2">
    <name type="scientific">Pelagimonas varians</name>
    <dbReference type="NCBI Taxonomy" id="696760"/>
    <lineage>
        <taxon>Bacteria</taxon>
        <taxon>Pseudomonadati</taxon>
        <taxon>Pseudomonadota</taxon>
        <taxon>Alphaproteobacteria</taxon>
        <taxon>Rhodobacterales</taxon>
        <taxon>Roseobacteraceae</taxon>
        <taxon>Pelagimonas</taxon>
    </lineage>
</organism>
<evidence type="ECO:0000313" key="2">
    <source>
        <dbReference type="Proteomes" id="UP000220836"/>
    </source>
</evidence>
<dbReference type="EMBL" id="FXYH01000021">
    <property type="protein sequence ID" value="SMX49362.1"/>
    <property type="molecule type" value="Genomic_DNA"/>
</dbReference>
<accession>A0A238L4N9</accession>
<protein>
    <submittedName>
        <fullName evidence="1">Uncharacterized protein</fullName>
    </submittedName>
</protein>
<keyword evidence="2" id="KW-1185">Reference proteome</keyword>
<evidence type="ECO:0000313" key="1">
    <source>
        <dbReference type="EMBL" id="SMX49362.1"/>
    </source>
</evidence>
<reference evidence="1 2" key="1">
    <citation type="submission" date="2017-05" db="EMBL/GenBank/DDBJ databases">
        <authorList>
            <person name="Song R."/>
            <person name="Chenine A.L."/>
            <person name="Ruprecht R.M."/>
        </authorList>
    </citation>
    <scope>NUCLEOTIDE SEQUENCE [LARGE SCALE GENOMIC DNA]</scope>
    <source>
        <strain evidence="1 2">CECT 8663</strain>
    </source>
</reference>
<name>A0A238L4N9_9RHOB</name>
<sequence length="98" mass="11691">MRIHVDRSEGNSVWVFRYVFGEKSGRLQAWGKLRTLPNVQPWLFRVGMGKLSRQPTTTLKQVLHHLFKQAREIHRHLNLLNKYELYSQVLTKLPHIYP</sequence>
<dbReference type="Proteomes" id="UP000220836">
    <property type="component" value="Unassembled WGS sequence"/>
</dbReference>
<gene>
    <name evidence="1" type="ORF">PEV8663_04187</name>
</gene>